<dbReference type="GO" id="GO:0043190">
    <property type="term" value="C:ATP-binding cassette (ABC) transporter complex"/>
    <property type="evidence" value="ECO:0007669"/>
    <property type="project" value="InterPro"/>
</dbReference>
<evidence type="ECO:0000256" key="5">
    <source>
        <dbReference type="ARBA" id="ARBA00022692"/>
    </source>
</evidence>
<dbReference type="OrthoDB" id="1016457at2"/>
<feature type="transmembrane region" description="Helical" evidence="9">
    <location>
        <begin position="191"/>
        <end position="219"/>
    </location>
</feature>
<dbReference type="GO" id="GO:0010043">
    <property type="term" value="P:response to zinc ion"/>
    <property type="evidence" value="ECO:0007669"/>
    <property type="project" value="TreeGrafter"/>
</dbReference>
<dbReference type="GO" id="GO:0055085">
    <property type="term" value="P:transmembrane transport"/>
    <property type="evidence" value="ECO:0007669"/>
    <property type="project" value="InterPro"/>
</dbReference>
<comment type="similarity">
    <text evidence="2 8">Belongs to the ABC-3 integral membrane protein family.</text>
</comment>
<dbReference type="EMBL" id="CP033905">
    <property type="protein sequence ID" value="AZR06157.1"/>
    <property type="molecule type" value="Genomic_DNA"/>
</dbReference>
<evidence type="ECO:0000256" key="9">
    <source>
        <dbReference type="SAM" id="Phobius"/>
    </source>
</evidence>
<comment type="subcellular location">
    <subcellularLocation>
        <location evidence="1 8">Cell membrane</location>
        <topology evidence="1 8">Multi-pass membrane protein</topology>
    </subcellularLocation>
</comment>
<feature type="transmembrane region" description="Helical" evidence="9">
    <location>
        <begin position="146"/>
        <end position="166"/>
    </location>
</feature>
<evidence type="ECO:0000256" key="4">
    <source>
        <dbReference type="ARBA" id="ARBA00022475"/>
    </source>
</evidence>
<dbReference type="PANTHER" id="PTHR30477">
    <property type="entry name" value="ABC-TRANSPORTER METAL-BINDING PROTEIN"/>
    <property type="match status" value="1"/>
</dbReference>
<dbReference type="Proteomes" id="UP000275951">
    <property type="component" value="Chromosome"/>
</dbReference>
<dbReference type="InterPro" id="IPR001626">
    <property type="entry name" value="ABC_TroCD"/>
</dbReference>
<dbReference type="Gene3D" id="1.10.3470.10">
    <property type="entry name" value="ABC transporter involved in vitamin B12 uptake, BtuC"/>
    <property type="match status" value="1"/>
</dbReference>
<dbReference type="PANTHER" id="PTHR30477:SF3">
    <property type="entry name" value="METAL TRANSPORT SYSTEM MEMBRANE PROTEIN CT_069-RELATED"/>
    <property type="match status" value="1"/>
</dbReference>
<protein>
    <submittedName>
        <fullName evidence="10">Metal ABC transporter permease</fullName>
    </submittedName>
</protein>
<feature type="transmembrane region" description="Helical" evidence="9">
    <location>
        <begin position="70"/>
        <end position="92"/>
    </location>
</feature>
<gene>
    <name evidence="10" type="ORF">EBQ10_01855</name>
</gene>
<reference evidence="10 11" key="1">
    <citation type="submission" date="2018-11" db="EMBL/GenBank/DDBJ databases">
        <title>Multidrug-resistant genes are associated with an 42-kb island TGI1 carrying a complex class 1 integron in a Trueperella pyogenes.</title>
        <authorList>
            <person name="Dong W."/>
        </authorList>
    </citation>
    <scope>NUCLEOTIDE SEQUENCE [LARGE SCALE GENOMIC DNA]</scope>
    <source>
        <strain evidence="10 11">TP4</strain>
    </source>
</reference>
<feature type="transmembrane region" description="Helical" evidence="9">
    <location>
        <begin position="98"/>
        <end position="121"/>
    </location>
</feature>
<feature type="transmembrane region" description="Helical" evidence="9">
    <location>
        <begin position="231"/>
        <end position="254"/>
    </location>
</feature>
<evidence type="ECO:0000256" key="3">
    <source>
        <dbReference type="ARBA" id="ARBA00022448"/>
    </source>
</evidence>
<evidence type="ECO:0000256" key="6">
    <source>
        <dbReference type="ARBA" id="ARBA00022989"/>
    </source>
</evidence>
<name>A0A3S9QJH0_9ACTO</name>
<feature type="transmembrane region" description="Helical" evidence="9">
    <location>
        <begin position="12"/>
        <end position="32"/>
    </location>
</feature>
<dbReference type="Pfam" id="PF00950">
    <property type="entry name" value="ABC-3"/>
    <property type="match status" value="1"/>
</dbReference>
<evidence type="ECO:0000256" key="2">
    <source>
        <dbReference type="ARBA" id="ARBA00008034"/>
    </source>
</evidence>
<dbReference type="CDD" id="cd06550">
    <property type="entry name" value="TM_ABC_iron-siderophores_like"/>
    <property type="match status" value="1"/>
</dbReference>
<keyword evidence="6 9" id="KW-1133">Transmembrane helix</keyword>
<dbReference type="GeneID" id="97531956"/>
<evidence type="ECO:0000313" key="10">
    <source>
        <dbReference type="EMBL" id="AZR06157.1"/>
    </source>
</evidence>
<evidence type="ECO:0000256" key="7">
    <source>
        <dbReference type="ARBA" id="ARBA00023136"/>
    </source>
</evidence>
<organism evidence="10 11">
    <name type="scientific">Trueperella pyogenes</name>
    <dbReference type="NCBI Taxonomy" id="1661"/>
    <lineage>
        <taxon>Bacteria</taxon>
        <taxon>Bacillati</taxon>
        <taxon>Actinomycetota</taxon>
        <taxon>Actinomycetes</taxon>
        <taxon>Actinomycetales</taxon>
        <taxon>Actinomycetaceae</taxon>
        <taxon>Trueperella</taxon>
    </lineage>
</organism>
<keyword evidence="3 8" id="KW-0813">Transport</keyword>
<proteinExistence type="inferred from homology"/>
<evidence type="ECO:0000256" key="1">
    <source>
        <dbReference type="ARBA" id="ARBA00004651"/>
    </source>
</evidence>
<evidence type="ECO:0000313" key="11">
    <source>
        <dbReference type="Proteomes" id="UP000275951"/>
    </source>
</evidence>
<feature type="transmembrane region" description="Helical" evidence="9">
    <location>
        <begin position="44"/>
        <end position="63"/>
    </location>
</feature>
<keyword evidence="5 8" id="KW-0812">Transmembrane</keyword>
<dbReference type="RefSeq" id="WP_039662276.1">
    <property type="nucleotide sequence ID" value="NZ_CP012649.1"/>
</dbReference>
<dbReference type="InterPro" id="IPR037294">
    <property type="entry name" value="ABC_BtuC-like"/>
</dbReference>
<feature type="transmembrane region" description="Helical" evidence="9">
    <location>
        <begin position="260"/>
        <end position="279"/>
    </location>
</feature>
<accession>A0A3S9QJH0</accession>
<dbReference type="SUPFAM" id="SSF81345">
    <property type="entry name" value="ABC transporter involved in vitamin B12 uptake, BtuC"/>
    <property type="match status" value="1"/>
</dbReference>
<keyword evidence="7 9" id="KW-0472">Membrane</keyword>
<sequence>MTLAEFFGTYAFRTTAIGTLLIGAFAGGLGSILYLRKQSLASDVVGHSSLLGVVLAFIAASLIGWDGRSILTLTIGGTIAAILALFLTNAIAHRTRVGIDAAMAISMAIFYGGGMVILYLINHSKLPNRGGIDSYLFGNAATMRQVDVITVLIFGILASLTLVAFWKEIQLYCFDDVAANVLGFAPRRVGALVIATTTVAIVMGIKAVGMILVVAFAIMPPAAARQFTTSMAGLVTGAAAIGGISGLIGAYISVSIGRVPTGPIVVLILFAIFIISLVLSPRRYRGRRSLKEAPEAEKMSIAGDAV</sequence>
<evidence type="ECO:0000256" key="8">
    <source>
        <dbReference type="RuleBase" id="RU003943"/>
    </source>
</evidence>
<dbReference type="AlphaFoldDB" id="A0A3S9QJH0"/>
<keyword evidence="4" id="KW-1003">Cell membrane</keyword>